<accession>A0A8E0V4I7</accession>
<dbReference type="AlphaFoldDB" id="A0A8E0V4I7"/>
<dbReference type="GO" id="GO:0016020">
    <property type="term" value="C:membrane"/>
    <property type="evidence" value="ECO:0007669"/>
    <property type="project" value="UniProtKB-SubCell"/>
</dbReference>
<protein>
    <recommendedName>
        <fullName evidence="9">Major facilitator superfamily (MFS) profile domain-containing protein</fullName>
    </recommendedName>
</protein>
<dbReference type="PANTHER" id="PTHR43791:SF49">
    <property type="entry name" value="TRANSPORTER, PUTATIVE (AFU_ORTHOLOGUE AFUA_4G04250)-RELATED"/>
    <property type="match status" value="1"/>
</dbReference>
<feature type="transmembrane region" description="Helical" evidence="6">
    <location>
        <begin position="85"/>
        <end position="105"/>
    </location>
</feature>
<dbReference type="SUPFAM" id="SSF103473">
    <property type="entry name" value="MFS general substrate transporter"/>
    <property type="match status" value="1"/>
</dbReference>
<evidence type="ECO:0000313" key="7">
    <source>
        <dbReference type="EMBL" id="GIC94798.1"/>
    </source>
</evidence>
<evidence type="ECO:0000256" key="3">
    <source>
        <dbReference type="ARBA" id="ARBA00022692"/>
    </source>
</evidence>
<comment type="caution">
    <text evidence="7">The sequence shown here is derived from an EMBL/GenBank/DDBJ whole genome shotgun (WGS) entry which is preliminary data.</text>
</comment>
<reference evidence="7" key="2">
    <citation type="submission" date="2021-01" db="EMBL/GenBank/DDBJ databases">
        <title>Pan-genome distribution and transcriptional activeness of fungal secondary metabolism genes in Aspergillus section Fumigati.</title>
        <authorList>
            <person name="Takahashi H."/>
            <person name="Umemura M."/>
            <person name="Ninomiya A."/>
            <person name="Kusuya Y."/>
            <person name="Urayama S."/>
            <person name="Shimizu M."/>
            <person name="Watanabe A."/>
            <person name="Kamei K."/>
            <person name="Yaguchi T."/>
            <person name="Hagiwara D."/>
        </authorList>
    </citation>
    <scope>NUCLEOTIDE SEQUENCE</scope>
    <source>
        <strain evidence="7">IFM 46973</strain>
    </source>
</reference>
<dbReference type="Gene3D" id="1.20.1250.20">
    <property type="entry name" value="MFS general substrate transporter like domains"/>
    <property type="match status" value="1"/>
</dbReference>
<keyword evidence="5 6" id="KW-0472">Membrane</keyword>
<gene>
    <name evidence="7" type="ORF">Aud_002128</name>
</gene>
<dbReference type="InterPro" id="IPR036259">
    <property type="entry name" value="MFS_trans_sf"/>
</dbReference>
<keyword evidence="2" id="KW-0813">Transport</keyword>
<organism evidence="7 8">
    <name type="scientific">Aspergillus udagawae</name>
    <dbReference type="NCBI Taxonomy" id="91492"/>
    <lineage>
        <taxon>Eukaryota</taxon>
        <taxon>Fungi</taxon>
        <taxon>Dikarya</taxon>
        <taxon>Ascomycota</taxon>
        <taxon>Pezizomycotina</taxon>
        <taxon>Eurotiomycetes</taxon>
        <taxon>Eurotiomycetidae</taxon>
        <taxon>Eurotiales</taxon>
        <taxon>Aspergillaceae</taxon>
        <taxon>Aspergillus</taxon>
        <taxon>Aspergillus subgen. Fumigati</taxon>
    </lineage>
</organism>
<dbReference type="Proteomes" id="UP000036893">
    <property type="component" value="Unassembled WGS sequence"/>
</dbReference>
<evidence type="ECO:0000256" key="2">
    <source>
        <dbReference type="ARBA" id="ARBA00022448"/>
    </source>
</evidence>
<evidence type="ECO:0000256" key="5">
    <source>
        <dbReference type="ARBA" id="ARBA00023136"/>
    </source>
</evidence>
<name>A0A8E0V4I7_9EURO</name>
<evidence type="ECO:0008006" key="9">
    <source>
        <dbReference type="Google" id="ProtNLM"/>
    </source>
</evidence>
<feature type="transmembrane region" description="Helical" evidence="6">
    <location>
        <begin position="117"/>
        <end position="139"/>
    </location>
</feature>
<dbReference type="GO" id="GO:0022857">
    <property type="term" value="F:transmembrane transporter activity"/>
    <property type="evidence" value="ECO:0007669"/>
    <property type="project" value="TreeGrafter"/>
</dbReference>
<comment type="subcellular location">
    <subcellularLocation>
        <location evidence="1">Membrane</location>
        <topology evidence="1">Multi-pass membrane protein</topology>
    </subcellularLocation>
</comment>
<reference evidence="7" key="1">
    <citation type="journal article" date="2015" name="Genome Announc.">
        <title>Draft Genome Sequence of the Pathogenic Filamentous Fungus Aspergillus udagawae Strain IFM 46973T.</title>
        <authorList>
            <person name="Kusuya Y."/>
            <person name="Takahashi-Nakaguchi A."/>
            <person name="Takahashi H."/>
            <person name="Yaguchi T."/>
        </authorList>
    </citation>
    <scope>NUCLEOTIDE SEQUENCE</scope>
    <source>
        <strain evidence="7">IFM 46973</strain>
    </source>
</reference>
<dbReference type="PANTHER" id="PTHR43791">
    <property type="entry name" value="PERMEASE-RELATED"/>
    <property type="match status" value="1"/>
</dbReference>
<evidence type="ECO:0000256" key="1">
    <source>
        <dbReference type="ARBA" id="ARBA00004141"/>
    </source>
</evidence>
<proteinExistence type="predicted"/>
<dbReference type="GeneID" id="66989604"/>
<keyword evidence="4 6" id="KW-1133">Transmembrane helix</keyword>
<dbReference type="EMBL" id="BBXM02000011">
    <property type="protein sequence ID" value="GIC94798.1"/>
    <property type="molecule type" value="Genomic_DNA"/>
</dbReference>
<keyword evidence="3 6" id="KW-0812">Transmembrane</keyword>
<evidence type="ECO:0000256" key="6">
    <source>
        <dbReference type="SAM" id="Phobius"/>
    </source>
</evidence>
<sequence length="158" mass="17775">MREPKTHPSVEDARDVEIVSDDIDEQHFDASYRSPQEKALIDLTLVSMNLTLARSVLTLLGKGNAKILNHDTHNDLLTETKMTSYQYTIALMVFLIAYALFEVPSNYFLKKLRPSRWIAFLMLSWGACTMGLGGAHNFAQVTGLRFLLGGIPPPKTQY</sequence>
<dbReference type="RefSeq" id="XP_043152064.1">
    <property type="nucleotide sequence ID" value="XM_043296129.1"/>
</dbReference>
<evidence type="ECO:0000313" key="8">
    <source>
        <dbReference type="Proteomes" id="UP000036893"/>
    </source>
</evidence>
<evidence type="ECO:0000256" key="4">
    <source>
        <dbReference type="ARBA" id="ARBA00022989"/>
    </source>
</evidence>